<evidence type="ECO:0000256" key="2">
    <source>
        <dbReference type="ARBA" id="ARBA00008779"/>
    </source>
</evidence>
<dbReference type="SUPFAM" id="SSF53649">
    <property type="entry name" value="Alkaline phosphatase-like"/>
    <property type="match status" value="1"/>
</dbReference>
<keyword evidence="9" id="KW-1185">Reference proteome</keyword>
<dbReference type="EMBL" id="JARBDR010000214">
    <property type="protein sequence ID" value="KAJ8318584.1"/>
    <property type="molecule type" value="Genomic_DNA"/>
</dbReference>
<gene>
    <name evidence="8" type="ORF">KUTeg_003675</name>
</gene>
<name>A0ABQ9FMS3_TEGGR</name>
<dbReference type="CDD" id="cd16027">
    <property type="entry name" value="SGSH"/>
    <property type="match status" value="1"/>
</dbReference>
<dbReference type="InterPro" id="IPR024607">
    <property type="entry name" value="Sulfatase_CS"/>
</dbReference>
<evidence type="ECO:0000259" key="6">
    <source>
        <dbReference type="Pfam" id="PF00884"/>
    </source>
</evidence>
<comment type="cofactor">
    <cofactor evidence="1">
        <name>Ca(2+)</name>
        <dbReference type="ChEBI" id="CHEBI:29108"/>
    </cofactor>
</comment>
<feature type="domain" description="Sulfatase N-terminal" evidence="6">
    <location>
        <begin position="33"/>
        <end position="328"/>
    </location>
</feature>
<keyword evidence="3" id="KW-0732">Signal</keyword>
<dbReference type="Pfam" id="PF16347">
    <property type="entry name" value="SGSH_C"/>
    <property type="match status" value="1"/>
</dbReference>
<evidence type="ECO:0000259" key="7">
    <source>
        <dbReference type="Pfam" id="PF16347"/>
    </source>
</evidence>
<evidence type="ECO:0000313" key="8">
    <source>
        <dbReference type="EMBL" id="KAJ8318584.1"/>
    </source>
</evidence>
<reference evidence="8 9" key="1">
    <citation type="submission" date="2022-12" db="EMBL/GenBank/DDBJ databases">
        <title>Chromosome-level genome of Tegillarca granosa.</title>
        <authorList>
            <person name="Kim J."/>
        </authorList>
    </citation>
    <scope>NUCLEOTIDE SEQUENCE [LARGE SCALE GENOMIC DNA]</scope>
    <source>
        <strain evidence="8">Teg-2019</strain>
        <tissue evidence="8">Adductor muscle</tissue>
    </source>
</reference>
<accession>A0ABQ9FMS3</accession>
<evidence type="ECO:0000256" key="1">
    <source>
        <dbReference type="ARBA" id="ARBA00001913"/>
    </source>
</evidence>
<dbReference type="PANTHER" id="PTHR43108:SF6">
    <property type="entry name" value="N-SULPHOGLUCOSAMINE SULPHOHYDROLASE"/>
    <property type="match status" value="1"/>
</dbReference>
<evidence type="ECO:0000256" key="4">
    <source>
        <dbReference type="ARBA" id="ARBA00022801"/>
    </source>
</evidence>
<dbReference type="InterPro" id="IPR032506">
    <property type="entry name" value="SGSH_C"/>
</dbReference>
<dbReference type="Proteomes" id="UP001217089">
    <property type="component" value="Unassembled WGS sequence"/>
</dbReference>
<evidence type="ECO:0008006" key="10">
    <source>
        <dbReference type="Google" id="ProtNLM"/>
    </source>
</evidence>
<evidence type="ECO:0000256" key="3">
    <source>
        <dbReference type="ARBA" id="ARBA00022729"/>
    </source>
</evidence>
<comment type="similarity">
    <text evidence="2">Belongs to the sulfatase family.</text>
</comment>
<dbReference type="Gene3D" id="3.40.720.10">
    <property type="entry name" value="Alkaline Phosphatase, subunit A"/>
    <property type="match status" value="1"/>
</dbReference>
<dbReference type="PROSITE" id="PS00523">
    <property type="entry name" value="SULFATASE_1"/>
    <property type="match status" value="1"/>
</dbReference>
<dbReference type="Pfam" id="PF00884">
    <property type="entry name" value="Sulfatase"/>
    <property type="match status" value="1"/>
</dbReference>
<sequence length="524" mass="60323">MHTLVSLSHTSNEWLSLFHVYDINPNELDRDDAGFETQVYNNSVCKTPNINALAKRSLIFKNAFTSVSSCSPSRSAILTGLPQHQNGMFGLYNTVNHFTSFDGVKSLPLLLKKSGIRTGIIGKKNVGPENVYPFDFSETEENHSLLQVGRNITLIRQYVHKFLNQNKSSPFFLYIGFHDPHRGYHTHPQYGIFCEKFGNGEPGMGVIPDWKPVTYDPSEVEVPYFVQDTPVARRDLAAQYTTISRLDQGIGVVLKELKASGHLDDTLVIYTSDNGIPYPNGRTNLYDSGMAEPMLVSSPFHKTTWGQETDAMVSLTDIVPTVLDWFNIKYPSYNLNKQQVTLTGKSMLKLLDTKPNTNWDTVYASHNLHEATMYYPMRVIRTREYKLIENLNYLMPFAIDQDFFISPCFQDLLNRTHDHQPTNWYKTLHKYYYRDRWELYDLVHDPKELTNLAGDPNYNKIYTSLQSKLKIWQNVTNDPWICSPGGVLQNSGYYKYNPTCFSMYNVCELVYNEVMNLWKKVTTE</sequence>
<dbReference type="InterPro" id="IPR000917">
    <property type="entry name" value="Sulfatase_N"/>
</dbReference>
<keyword evidence="4" id="KW-0378">Hydrolase</keyword>
<evidence type="ECO:0000313" key="9">
    <source>
        <dbReference type="Proteomes" id="UP001217089"/>
    </source>
</evidence>
<organism evidence="8 9">
    <name type="scientific">Tegillarca granosa</name>
    <name type="common">Malaysian cockle</name>
    <name type="synonym">Anadara granosa</name>
    <dbReference type="NCBI Taxonomy" id="220873"/>
    <lineage>
        <taxon>Eukaryota</taxon>
        <taxon>Metazoa</taxon>
        <taxon>Spiralia</taxon>
        <taxon>Lophotrochozoa</taxon>
        <taxon>Mollusca</taxon>
        <taxon>Bivalvia</taxon>
        <taxon>Autobranchia</taxon>
        <taxon>Pteriomorphia</taxon>
        <taxon>Arcoida</taxon>
        <taxon>Arcoidea</taxon>
        <taxon>Arcidae</taxon>
        <taxon>Tegillarca</taxon>
    </lineage>
</organism>
<keyword evidence="5" id="KW-0325">Glycoprotein</keyword>
<dbReference type="InterPro" id="IPR017850">
    <property type="entry name" value="Alkaline_phosphatase_core_sf"/>
</dbReference>
<proteinExistence type="inferred from homology"/>
<evidence type="ECO:0000256" key="5">
    <source>
        <dbReference type="ARBA" id="ARBA00023180"/>
    </source>
</evidence>
<dbReference type="PANTHER" id="PTHR43108">
    <property type="entry name" value="N-ACETYLGLUCOSAMINE-6-SULFATASE FAMILY MEMBER"/>
    <property type="match status" value="1"/>
</dbReference>
<comment type="caution">
    <text evidence="8">The sequence shown here is derived from an EMBL/GenBank/DDBJ whole genome shotgun (WGS) entry which is preliminary data.</text>
</comment>
<feature type="domain" description="N-sulphoglucosamine sulphohydrolase C-terminal" evidence="7">
    <location>
        <begin position="421"/>
        <end position="470"/>
    </location>
</feature>
<protein>
    <recommendedName>
        <fullName evidence="10">N-sulfoglucosamine sulfohydrolase</fullName>
    </recommendedName>
</protein>